<evidence type="ECO:0000256" key="1">
    <source>
        <dbReference type="SAM" id="MobiDB-lite"/>
    </source>
</evidence>
<feature type="region of interest" description="Disordered" evidence="1">
    <location>
        <begin position="28"/>
        <end position="68"/>
    </location>
</feature>
<feature type="compositionally biased region" description="Basic and acidic residues" evidence="1">
    <location>
        <begin position="29"/>
        <end position="68"/>
    </location>
</feature>
<dbReference type="AlphaFoldDB" id="A0A5Q0CCW1"/>
<protein>
    <submittedName>
        <fullName evidence="3">Uncharacterized protein</fullName>
    </submittedName>
</protein>
<dbReference type="EMBL" id="CP043499">
    <property type="protein sequence ID" value="QFY63636.1"/>
    <property type="molecule type" value="Genomic_DNA"/>
</dbReference>
<proteinExistence type="predicted"/>
<dbReference type="Proteomes" id="UP000326881">
    <property type="component" value="Plasmid unnamed"/>
</dbReference>
<organism evidence="3 4">
    <name type="scientific">Rhizobium grahamii</name>
    <dbReference type="NCBI Taxonomy" id="1120045"/>
    <lineage>
        <taxon>Bacteria</taxon>
        <taxon>Pseudomonadati</taxon>
        <taxon>Pseudomonadota</taxon>
        <taxon>Alphaproteobacteria</taxon>
        <taxon>Hyphomicrobiales</taxon>
        <taxon>Rhizobiaceae</taxon>
        <taxon>Rhizobium/Agrobacterium group</taxon>
        <taxon>Rhizobium</taxon>
    </lineage>
</organism>
<reference evidence="3 4" key="1">
    <citation type="submission" date="2019-08" db="EMBL/GenBank/DDBJ databases">
        <title>Prosopis cineraria nodule microbiome.</title>
        <authorList>
            <person name="Ali R."/>
            <person name="Chaluvadi S.R."/>
            <person name="Wang X."/>
        </authorList>
    </citation>
    <scope>NUCLEOTIDE SEQUENCE [LARGE SCALE GENOMIC DNA]</scope>
    <source>
        <strain evidence="3 4">BG7</strain>
        <plasmid evidence="3 4">unnamed</plasmid>
    </source>
</reference>
<dbReference type="RefSeq" id="WP_153273592.1">
    <property type="nucleotide sequence ID" value="NZ_CP043499.1"/>
</dbReference>
<keyword evidence="4" id="KW-1185">Reference proteome</keyword>
<sequence length="119" mass="13074">MPKRLIYAILVASMALTAPGLISSTAIAHGDHGGGHHGGHEGGFGGDDHSHDYSPGRGEGFDGDHTGYEGDDFHRTHRITRRFHNGDGFLDNFDDEDECYPEWFYNRGDLPFRSGVCPD</sequence>
<evidence type="ECO:0000313" key="3">
    <source>
        <dbReference type="EMBL" id="QFY63636.1"/>
    </source>
</evidence>
<feature type="signal peptide" evidence="2">
    <location>
        <begin position="1"/>
        <end position="28"/>
    </location>
</feature>
<gene>
    <name evidence="3" type="ORF">FZ934_25725</name>
</gene>
<evidence type="ECO:0000256" key="2">
    <source>
        <dbReference type="SAM" id="SignalP"/>
    </source>
</evidence>
<evidence type="ECO:0000313" key="4">
    <source>
        <dbReference type="Proteomes" id="UP000326881"/>
    </source>
</evidence>
<geneLocation type="plasmid" evidence="3 4">
    <name>unnamed</name>
</geneLocation>
<keyword evidence="2" id="KW-0732">Signal</keyword>
<name>A0A5Q0CCW1_9HYPH</name>
<accession>A0A5Q0CCW1</accession>
<feature type="chain" id="PRO_5024998091" evidence="2">
    <location>
        <begin position="29"/>
        <end position="119"/>
    </location>
</feature>
<dbReference type="OrthoDB" id="9966423at2"/>
<keyword evidence="3" id="KW-0614">Plasmid</keyword>
<dbReference type="KEGG" id="rgr:FZ934_25725"/>